<proteinExistence type="inferred from homology"/>
<keyword evidence="1 12" id="KW-0963">Cytoplasm</keyword>
<dbReference type="InterPro" id="IPR007807">
    <property type="entry name" value="TcmA/NAT10_helicase"/>
</dbReference>
<name>B8D399_DESA1</name>
<dbReference type="STRING" id="490899.DKAM_0041"/>
<dbReference type="InterPro" id="IPR014001">
    <property type="entry name" value="Helicase_ATP-bd"/>
</dbReference>
<dbReference type="InterPro" id="IPR013562">
    <property type="entry name" value="TmcA/NAT10_N"/>
</dbReference>
<dbReference type="RefSeq" id="WP_012607712.1">
    <property type="nucleotide sequence ID" value="NC_011766.1"/>
</dbReference>
<feature type="binding site" evidence="12">
    <location>
        <position position="239"/>
    </location>
    <ligand>
        <name>ATP</name>
        <dbReference type="ChEBI" id="CHEBI:30616"/>
    </ligand>
</feature>
<dbReference type="GO" id="GO:0120545">
    <property type="term" value="F:nucleic acid conformation isomerase activity"/>
    <property type="evidence" value="ECO:0007669"/>
    <property type="project" value="UniProtKB-ARBA"/>
</dbReference>
<dbReference type="EC" id="2.3.1.193" evidence="12"/>
<dbReference type="GO" id="GO:0140097">
    <property type="term" value="F:catalytic activity, acting on DNA"/>
    <property type="evidence" value="ECO:0007669"/>
    <property type="project" value="UniProtKB-ARBA"/>
</dbReference>
<evidence type="ECO:0000256" key="5">
    <source>
        <dbReference type="ARBA" id="ARBA00022741"/>
    </source>
</evidence>
<evidence type="ECO:0000256" key="1">
    <source>
        <dbReference type="ARBA" id="ARBA00022490"/>
    </source>
</evidence>
<protein>
    <recommendedName>
        <fullName evidence="12">tRNA(Met) cytidine acetyltransferase TmcA</fullName>
        <ecNumber evidence="12">2.3.1.193</ecNumber>
    </recommendedName>
</protein>
<dbReference type="Gene3D" id="3.40.50.300">
    <property type="entry name" value="P-loop containing nucleotide triphosphate hydrolases"/>
    <property type="match status" value="1"/>
</dbReference>
<evidence type="ECO:0000313" key="16">
    <source>
        <dbReference type="Proteomes" id="UP000006903"/>
    </source>
</evidence>
<dbReference type="InterPro" id="IPR024914">
    <property type="entry name" value="tRNA_acetyltr_TmcA"/>
</dbReference>
<keyword evidence="2 12" id="KW-0820">tRNA-binding</keyword>
<dbReference type="GO" id="GO:0000049">
    <property type="term" value="F:tRNA binding"/>
    <property type="evidence" value="ECO:0007669"/>
    <property type="project" value="UniProtKB-UniRule"/>
</dbReference>
<dbReference type="eggNOG" id="arCOG01951">
    <property type="taxonomic scope" value="Archaea"/>
</dbReference>
<keyword evidence="5 12" id="KW-0547">Nucleotide-binding</keyword>
<sequence>MNSSIPASFLKFLTQCGRTSEKLARYRIRGMVVISGSNPVKMASLTYRLIYYYVKKWRRAIKDKKEFTGLYIYHDEFDDAVSMRSEFEKQIGKLGDIDFQFTVYEKSDKYLGITVSILVMDLTRDLKPNDLGRLIGIVEGGGLIVLLTPPWDKWDEFKTIFKMNLTVPQYPEPRHVFIKWVKKHLLEFDGIGIYDADNNRIIKRLELRNEYMPYERKIDIPKNTLFPSGVYEHALTMDQVNVLKIIEEFYEKPPPGKKKVLVLTADRGRGKSCAVGIGAVGLIHLLRKVKPKPRVLVTAPEPSNIQSLMMLAMKVLDKLGYKYDVIRRDGNVIELRSDRFSIEYWEPLNIPKINGDVVIVDEAAGIHVPLLYKILESHKRIIFSSTIHGYEGAGRGFSVRFLKRIKNSKDIILYEYEMTEPIRYNYNDPIENWQFKTLLLDAEPAELSEEDLKDIESGNLVYVEYAPEELFNNENELRQLFGIYVLAHYRNEPDDLGMIADAPHHLVRAAKTRNGKIVCAVQIAYEGPIDEATATELLKGSKIPGNIIPDRFLKHLRYVDFAKTKGWRIVRIATHPAVQGKGIGSWILNRIREEAVRLGLDWIGSGFGVNEQLLRFWLRNGFIPVHISPDRNPVSGEYTILVVQPISEVARRLVEKAAGEFKSKILNSIPVNYREMEPEIALLILDSEPYVYRDKPIHMFTPVAIDRLWTYCQGPMTFEAAADIMFKIARIHWLLHPDVRPKLTRLQEIVLLTKSLQALTWDEVHEITRVPVKELQKEGHEIACIYFNYLTSLEPDKYVPGVRDYMYEFHESNI</sequence>
<dbReference type="GO" id="GO:1904812">
    <property type="term" value="P:rRNA acetylation involved in maturation of SSU-rRNA"/>
    <property type="evidence" value="ECO:0007669"/>
    <property type="project" value="TreeGrafter"/>
</dbReference>
<dbReference type="SUPFAM" id="SSF52540">
    <property type="entry name" value="P-loop containing nucleoside triphosphate hydrolases"/>
    <property type="match status" value="1"/>
</dbReference>
<feature type="binding site" evidence="12">
    <location>
        <position position="619"/>
    </location>
    <ligand>
        <name>acetyl-CoA</name>
        <dbReference type="ChEBI" id="CHEBI:57288"/>
    </ligand>
</feature>
<feature type="binding site" evidence="12">
    <location>
        <begin position="572"/>
        <end position="574"/>
    </location>
    <ligand>
        <name>acetyl-CoA</name>
        <dbReference type="ChEBI" id="CHEBI:57288"/>
    </ligand>
</feature>
<dbReference type="HOGENOM" id="CLU_004652_1_0_2"/>
<comment type="catalytic activity">
    <reaction evidence="11">
        <text>a cytidine in mRNA + acetyl-CoA + ATP + H2O = an N(4)-acetylcytidine in mRNA + ADP + phosphate + CoA + H(+)</text>
        <dbReference type="Rhea" id="RHEA:58480"/>
        <dbReference type="Rhea" id="RHEA-COMP:15145"/>
        <dbReference type="Rhea" id="RHEA-COMP:15146"/>
        <dbReference type="ChEBI" id="CHEBI:15377"/>
        <dbReference type="ChEBI" id="CHEBI:15378"/>
        <dbReference type="ChEBI" id="CHEBI:30616"/>
        <dbReference type="ChEBI" id="CHEBI:43474"/>
        <dbReference type="ChEBI" id="CHEBI:57287"/>
        <dbReference type="ChEBI" id="CHEBI:57288"/>
        <dbReference type="ChEBI" id="CHEBI:74900"/>
        <dbReference type="ChEBI" id="CHEBI:82748"/>
        <dbReference type="ChEBI" id="CHEBI:456216"/>
    </reaction>
</comment>
<keyword evidence="8 12" id="KW-0012">Acyltransferase</keyword>
<dbReference type="Proteomes" id="UP000006903">
    <property type="component" value="Chromosome"/>
</dbReference>
<dbReference type="AlphaFoldDB" id="B8D399"/>
<dbReference type="PROSITE" id="PS51186">
    <property type="entry name" value="GNAT"/>
    <property type="match status" value="1"/>
</dbReference>
<comment type="function">
    <text evidence="12">Catalyzes the formation of N(4)-acetylcytidine (ac(4)C) at the wobble position of tRNA(Met), by using acetyl-CoA as an acetyl donor and ATP (or GTP).</text>
</comment>
<feature type="domain" description="Helicase ATP-binding" evidence="14">
    <location>
        <begin position="252"/>
        <end position="405"/>
    </location>
</feature>
<comment type="catalytic activity">
    <reaction evidence="12">
        <text>cytidine(34) in elongator tRNA(Met) + acetyl-CoA + ATP + H2O = N(4)-acetylcytidine(34) in elongator tRNA(Met) + ADP + phosphate + CoA + H(+)</text>
        <dbReference type="Rhea" id="RHEA:43788"/>
        <dbReference type="Rhea" id="RHEA-COMP:10693"/>
        <dbReference type="Rhea" id="RHEA-COMP:10694"/>
        <dbReference type="ChEBI" id="CHEBI:15377"/>
        <dbReference type="ChEBI" id="CHEBI:15378"/>
        <dbReference type="ChEBI" id="CHEBI:30616"/>
        <dbReference type="ChEBI" id="CHEBI:43474"/>
        <dbReference type="ChEBI" id="CHEBI:57287"/>
        <dbReference type="ChEBI" id="CHEBI:57288"/>
        <dbReference type="ChEBI" id="CHEBI:74900"/>
        <dbReference type="ChEBI" id="CHEBI:82748"/>
        <dbReference type="ChEBI" id="CHEBI:456216"/>
        <dbReference type="EC" id="2.3.1.193"/>
    </reaction>
</comment>
<dbReference type="GO" id="GO:0051392">
    <property type="term" value="F:tRNA cytidine N4-acetyltransferase activity"/>
    <property type="evidence" value="ECO:0007669"/>
    <property type="project" value="UniProtKB-UniRule"/>
</dbReference>
<dbReference type="SUPFAM" id="SSF55729">
    <property type="entry name" value="Acyl-CoA N-acyltransferases (Nat)"/>
    <property type="match status" value="1"/>
</dbReference>
<dbReference type="InterPro" id="IPR016181">
    <property type="entry name" value="Acyl_CoA_acyltransferase"/>
</dbReference>
<dbReference type="PANTHER" id="PTHR10925">
    <property type="entry name" value="N-ACETYLTRANSFERASE 10"/>
    <property type="match status" value="1"/>
</dbReference>
<dbReference type="GO" id="GO:1990883">
    <property type="term" value="F:18S rRNA cytidine N-acetyltransferase activity"/>
    <property type="evidence" value="ECO:0007669"/>
    <property type="project" value="TreeGrafter"/>
</dbReference>
<evidence type="ECO:0000259" key="14">
    <source>
        <dbReference type="PROSITE" id="PS51192"/>
    </source>
</evidence>
<dbReference type="PROSITE" id="PS51192">
    <property type="entry name" value="HELICASE_ATP_BIND_1"/>
    <property type="match status" value="1"/>
</dbReference>
<evidence type="ECO:0000256" key="9">
    <source>
        <dbReference type="ARBA" id="ARBA00049883"/>
    </source>
</evidence>
<keyword evidence="6 12" id="KW-0067">ATP-binding</keyword>
<evidence type="ECO:0000256" key="2">
    <source>
        <dbReference type="ARBA" id="ARBA00022555"/>
    </source>
</evidence>
<evidence type="ECO:0000256" key="11">
    <source>
        <dbReference type="ARBA" id="ARBA00049914"/>
    </source>
</evidence>
<feature type="domain" description="N-acetyltransferase" evidence="13">
    <location>
        <begin position="505"/>
        <end position="647"/>
    </location>
</feature>
<comment type="catalytic activity">
    <reaction evidence="9">
        <text>a cytidine in tRNA + acetyl-CoA + ATP + H2O = an N(4)-acetylcytidine in tRNA + ADP + phosphate + CoA + H(+)</text>
        <dbReference type="Rhea" id="RHEA:53876"/>
        <dbReference type="Rhea" id="RHEA-COMP:13670"/>
        <dbReference type="Rhea" id="RHEA-COMP:13671"/>
        <dbReference type="ChEBI" id="CHEBI:15377"/>
        <dbReference type="ChEBI" id="CHEBI:15378"/>
        <dbReference type="ChEBI" id="CHEBI:30616"/>
        <dbReference type="ChEBI" id="CHEBI:43474"/>
        <dbReference type="ChEBI" id="CHEBI:57287"/>
        <dbReference type="ChEBI" id="CHEBI:57288"/>
        <dbReference type="ChEBI" id="CHEBI:74900"/>
        <dbReference type="ChEBI" id="CHEBI:82748"/>
        <dbReference type="ChEBI" id="CHEBI:456216"/>
    </reaction>
</comment>
<dbReference type="GO" id="GO:0005524">
    <property type="term" value="F:ATP binding"/>
    <property type="evidence" value="ECO:0007669"/>
    <property type="project" value="UniProtKB-UniRule"/>
</dbReference>
<evidence type="ECO:0000256" key="6">
    <source>
        <dbReference type="ARBA" id="ARBA00022840"/>
    </source>
</evidence>
<dbReference type="GO" id="GO:0002101">
    <property type="term" value="P:tRNA wobble cytosine modification"/>
    <property type="evidence" value="ECO:0007669"/>
    <property type="project" value="UniProtKB-UniRule"/>
</dbReference>
<dbReference type="Pfam" id="PF13718">
    <property type="entry name" value="GNAT_acetyltr_2"/>
    <property type="match status" value="2"/>
</dbReference>
<evidence type="ECO:0000313" key="15">
    <source>
        <dbReference type="EMBL" id="ACL10370.1"/>
    </source>
</evidence>
<dbReference type="InterPro" id="IPR032672">
    <property type="entry name" value="TmcA/NAT10/Kre33"/>
</dbReference>
<dbReference type="InterPro" id="IPR027417">
    <property type="entry name" value="P-loop_NTPase"/>
</dbReference>
<evidence type="ECO:0000259" key="13">
    <source>
        <dbReference type="PROSITE" id="PS51186"/>
    </source>
</evidence>
<evidence type="ECO:0000256" key="3">
    <source>
        <dbReference type="ARBA" id="ARBA00022679"/>
    </source>
</evidence>
<comment type="catalytic activity">
    <reaction evidence="10">
        <text>a cytidine in RNA + acetyl-CoA + ATP + H2O = an N(4)-acetylcytidine in RNA + ADP + phosphate + CoA + H(+)</text>
        <dbReference type="Rhea" id="RHEA:82211"/>
        <dbReference type="Rhea" id="RHEA-COMP:15704"/>
        <dbReference type="Rhea" id="RHEA-COMP:19834"/>
        <dbReference type="ChEBI" id="CHEBI:15377"/>
        <dbReference type="ChEBI" id="CHEBI:15378"/>
        <dbReference type="ChEBI" id="CHEBI:30616"/>
        <dbReference type="ChEBI" id="CHEBI:43474"/>
        <dbReference type="ChEBI" id="CHEBI:57287"/>
        <dbReference type="ChEBI" id="CHEBI:57288"/>
        <dbReference type="ChEBI" id="CHEBI:74900"/>
        <dbReference type="ChEBI" id="CHEBI:82748"/>
        <dbReference type="ChEBI" id="CHEBI:456216"/>
    </reaction>
</comment>
<dbReference type="KEGG" id="dka:DKAM_0041"/>
<dbReference type="GeneID" id="7171687"/>
<comment type="caution">
    <text evidence="12">Lacks conserved residue(s) required for the propagation of feature annotation.</text>
</comment>
<dbReference type="PANTHER" id="PTHR10925:SF5">
    <property type="entry name" value="RNA CYTIDINE ACETYLTRANSFERASE"/>
    <property type="match status" value="1"/>
</dbReference>
<organism evidence="15 16">
    <name type="scientific">Desulfurococcus amylolyticus (strain DSM 18924 / JCM 16383 / VKM B-2413 / 1221n)</name>
    <name type="common">Desulfurococcus kamchatkensis</name>
    <dbReference type="NCBI Taxonomy" id="490899"/>
    <lineage>
        <taxon>Archaea</taxon>
        <taxon>Thermoproteota</taxon>
        <taxon>Thermoprotei</taxon>
        <taxon>Desulfurococcales</taxon>
        <taxon>Desulfurococcaceae</taxon>
        <taxon>Desulfurococcus</taxon>
    </lineage>
</organism>
<keyword evidence="7 12" id="KW-0694">RNA-binding</keyword>
<dbReference type="GO" id="GO:0051391">
    <property type="term" value="P:tRNA acetylation"/>
    <property type="evidence" value="ECO:0007669"/>
    <property type="project" value="UniProtKB-UniRule"/>
</dbReference>
<evidence type="ECO:0000256" key="8">
    <source>
        <dbReference type="ARBA" id="ARBA00023315"/>
    </source>
</evidence>
<dbReference type="Gene3D" id="3.40.50.11040">
    <property type="match status" value="1"/>
</dbReference>
<accession>B8D399</accession>
<gene>
    <name evidence="12" type="primary">tmcA</name>
    <name evidence="15" type="ordered locus">DKAM_0041</name>
</gene>
<dbReference type="EMBL" id="CP001140">
    <property type="protein sequence ID" value="ACL10370.1"/>
    <property type="molecule type" value="Genomic_DNA"/>
</dbReference>
<dbReference type="GO" id="GO:0106162">
    <property type="term" value="F:mRNA N-acetyltransferase activity"/>
    <property type="evidence" value="ECO:0007669"/>
    <property type="project" value="RHEA"/>
</dbReference>
<dbReference type="GO" id="GO:0005737">
    <property type="term" value="C:cytoplasm"/>
    <property type="evidence" value="ECO:0007669"/>
    <property type="project" value="UniProtKB-SubCell"/>
</dbReference>
<comment type="similarity">
    <text evidence="12">Belongs to the TmcA family.</text>
</comment>
<reference evidence="15 16" key="1">
    <citation type="journal article" date="2009" name="J. Bacteriol.">
        <title>Complete genome sequence of the anaerobic, protein-degrading hyperthermophilic crenarchaeon Desulfurococcus kamchatkensis.</title>
        <authorList>
            <person name="Ravin N.V."/>
            <person name="Mardanov A.V."/>
            <person name="Beletsky A.V."/>
            <person name="Kublanov I.V."/>
            <person name="Kolganova T.V."/>
            <person name="Lebedinsky A.V."/>
            <person name="Chernyh N.A."/>
            <person name="Bonch-Osmolovskaya E.A."/>
            <person name="Skryabin K.G."/>
        </authorList>
    </citation>
    <scope>NUCLEOTIDE SEQUENCE [LARGE SCALE GENOMIC DNA]</scope>
    <source>
        <strain evidence="16">DSM 18924 / JCM 16383 / VKM B-2413 / 1221n</strain>
    </source>
</reference>
<dbReference type="Pfam" id="PF05127">
    <property type="entry name" value="NAT10_TcmA_helicase"/>
    <property type="match status" value="1"/>
</dbReference>
<evidence type="ECO:0000256" key="7">
    <source>
        <dbReference type="ARBA" id="ARBA00022884"/>
    </source>
</evidence>
<evidence type="ECO:0000256" key="12">
    <source>
        <dbReference type="HAMAP-Rule" id="MF_01886"/>
    </source>
</evidence>
<dbReference type="HAMAP" id="MF_01886">
    <property type="entry name" value="tRNA_acetyltr_TmcA"/>
    <property type="match status" value="1"/>
</dbReference>
<evidence type="ECO:0000256" key="10">
    <source>
        <dbReference type="ARBA" id="ARBA00049889"/>
    </source>
</evidence>
<keyword evidence="4 12" id="KW-0819">tRNA processing</keyword>
<evidence type="ECO:0000256" key="4">
    <source>
        <dbReference type="ARBA" id="ARBA00022694"/>
    </source>
</evidence>
<dbReference type="CDD" id="cd04301">
    <property type="entry name" value="NAT_SF"/>
    <property type="match status" value="1"/>
</dbReference>
<dbReference type="Gene3D" id="3.40.630.30">
    <property type="match status" value="1"/>
</dbReference>
<dbReference type="InterPro" id="IPR000182">
    <property type="entry name" value="GNAT_dom"/>
</dbReference>
<feature type="binding site" evidence="12">
    <location>
        <position position="423"/>
    </location>
    <ligand>
        <name>ATP</name>
        <dbReference type="ChEBI" id="CHEBI:30616"/>
    </ligand>
</feature>
<dbReference type="FunFam" id="3.40.50.300:FF:002218">
    <property type="entry name" value="tRNA(Met) cytidine acetyltransferase TmcA"/>
    <property type="match status" value="1"/>
</dbReference>
<dbReference type="Pfam" id="PF08351">
    <property type="entry name" value="TmcA_N"/>
    <property type="match status" value="1"/>
</dbReference>
<comment type="subcellular location">
    <subcellularLocation>
        <location evidence="12">Cytoplasm</location>
    </subcellularLocation>
</comment>
<keyword evidence="3 12" id="KW-0808">Transferase</keyword>